<dbReference type="GO" id="GO:0008270">
    <property type="term" value="F:zinc ion binding"/>
    <property type="evidence" value="ECO:0007669"/>
    <property type="project" value="UniProtKB-KW"/>
</dbReference>
<dbReference type="SMART" id="SM00343">
    <property type="entry name" value="ZnF_C2HC"/>
    <property type="match status" value="3"/>
</dbReference>
<gene>
    <name evidence="10" type="ORF">OKA104_LOCUS1151</name>
    <name evidence="9" type="ORF">VCS650_LOCUS24326</name>
</gene>
<comment type="cofactor">
    <cofactor evidence="1">
        <name>Mn(2+)</name>
        <dbReference type="ChEBI" id="CHEBI:29035"/>
    </cofactor>
</comment>
<reference evidence="9" key="1">
    <citation type="submission" date="2021-02" db="EMBL/GenBank/DDBJ databases">
        <authorList>
            <person name="Nowell W R."/>
        </authorList>
    </citation>
    <scope>NUCLEOTIDE SEQUENCE</scope>
</reference>
<keyword evidence="6" id="KW-0863">Zinc-finger</keyword>
<dbReference type="EMBL" id="CAJNON010000297">
    <property type="protein sequence ID" value="CAF1178122.1"/>
    <property type="molecule type" value="Genomic_DNA"/>
</dbReference>
<dbReference type="SUPFAM" id="SSF81301">
    <property type="entry name" value="Nucleotidyltransferase"/>
    <property type="match status" value="2"/>
</dbReference>
<keyword evidence="4" id="KW-0479">Metal-binding</keyword>
<evidence type="ECO:0000313" key="11">
    <source>
        <dbReference type="Proteomes" id="UP000663891"/>
    </source>
</evidence>
<evidence type="ECO:0000256" key="2">
    <source>
        <dbReference type="ARBA" id="ARBA00001946"/>
    </source>
</evidence>
<dbReference type="InterPro" id="IPR045100">
    <property type="entry name" value="TUT4/7_NTP_transf"/>
</dbReference>
<dbReference type="PANTHER" id="PTHR12271:SF66">
    <property type="entry name" value="TERMINAL URIDYLYLTRANSFERASE TAILOR"/>
    <property type="match status" value="1"/>
</dbReference>
<dbReference type="Pfam" id="PF22600">
    <property type="entry name" value="MTPAP-like_central"/>
    <property type="match status" value="1"/>
</dbReference>
<dbReference type="Gene3D" id="3.30.460.10">
    <property type="entry name" value="Beta Polymerase, domain 2"/>
    <property type="match status" value="2"/>
</dbReference>
<dbReference type="OrthoDB" id="407432at2759"/>
<dbReference type="GO" id="GO:0003676">
    <property type="term" value="F:nucleic acid binding"/>
    <property type="evidence" value="ECO:0007669"/>
    <property type="project" value="InterPro"/>
</dbReference>
<evidence type="ECO:0000256" key="4">
    <source>
        <dbReference type="ARBA" id="ARBA00022723"/>
    </source>
</evidence>
<dbReference type="InterPro" id="IPR001878">
    <property type="entry name" value="Znf_CCHC"/>
</dbReference>
<dbReference type="GO" id="GO:0050265">
    <property type="term" value="F:RNA uridylyltransferase activity"/>
    <property type="evidence" value="ECO:0007669"/>
    <property type="project" value="TreeGrafter"/>
</dbReference>
<keyword evidence="6" id="KW-0862">Zinc</keyword>
<dbReference type="Pfam" id="PF19088">
    <property type="entry name" value="TUTase"/>
    <property type="match status" value="1"/>
</dbReference>
<dbReference type="PANTHER" id="PTHR12271">
    <property type="entry name" value="POLY A POLYMERASE CID PAP -RELATED"/>
    <property type="match status" value="1"/>
</dbReference>
<comment type="caution">
    <text evidence="9">The sequence shown here is derived from an EMBL/GenBank/DDBJ whole genome shotgun (WGS) entry which is preliminary data.</text>
</comment>
<dbReference type="PROSITE" id="PS50158">
    <property type="entry name" value="ZF_CCHC"/>
    <property type="match status" value="2"/>
</dbReference>
<evidence type="ECO:0000313" key="10">
    <source>
        <dbReference type="EMBL" id="CAF3494805.1"/>
    </source>
</evidence>
<evidence type="ECO:0000256" key="1">
    <source>
        <dbReference type="ARBA" id="ARBA00001936"/>
    </source>
</evidence>
<feature type="domain" description="CCHC-type" evidence="8">
    <location>
        <begin position="1227"/>
        <end position="1241"/>
    </location>
</feature>
<evidence type="ECO:0000256" key="7">
    <source>
        <dbReference type="SAM" id="MobiDB-lite"/>
    </source>
</evidence>
<dbReference type="Gene3D" id="1.10.1410.10">
    <property type="match status" value="2"/>
</dbReference>
<evidence type="ECO:0000256" key="5">
    <source>
        <dbReference type="ARBA" id="ARBA00022842"/>
    </source>
</evidence>
<feature type="region of interest" description="Disordered" evidence="7">
    <location>
        <begin position="64"/>
        <end position="109"/>
    </location>
</feature>
<evidence type="ECO:0000313" key="9">
    <source>
        <dbReference type="EMBL" id="CAF1178122.1"/>
    </source>
</evidence>
<feature type="region of interest" description="Disordered" evidence="7">
    <location>
        <begin position="1165"/>
        <end position="1218"/>
    </location>
</feature>
<evidence type="ECO:0000259" key="8">
    <source>
        <dbReference type="PROSITE" id="PS50158"/>
    </source>
</evidence>
<accession>A0A814UUQ8</accession>
<feature type="region of interest" description="Disordered" evidence="7">
    <location>
        <begin position="601"/>
        <end position="684"/>
    </location>
</feature>
<organism evidence="9 11">
    <name type="scientific">Adineta steineri</name>
    <dbReference type="NCBI Taxonomy" id="433720"/>
    <lineage>
        <taxon>Eukaryota</taxon>
        <taxon>Metazoa</taxon>
        <taxon>Spiralia</taxon>
        <taxon>Gnathifera</taxon>
        <taxon>Rotifera</taxon>
        <taxon>Eurotatoria</taxon>
        <taxon>Bdelloidea</taxon>
        <taxon>Adinetida</taxon>
        <taxon>Adinetidae</taxon>
        <taxon>Adineta</taxon>
    </lineage>
</organism>
<proteinExistence type="predicted"/>
<dbReference type="Pfam" id="PF03828">
    <property type="entry name" value="PAP_assoc"/>
    <property type="match status" value="2"/>
</dbReference>
<dbReference type="EMBL" id="CAJOAY010000026">
    <property type="protein sequence ID" value="CAF3494805.1"/>
    <property type="molecule type" value="Genomic_DNA"/>
</dbReference>
<keyword evidence="3" id="KW-0808">Transferase</keyword>
<feature type="compositionally biased region" description="Polar residues" evidence="7">
    <location>
        <begin position="1198"/>
        <end position="1218"/>
    </location>
</feature>
<dbReference type="InterPro" id="IPR043519">
    <property type="entry name" value="NT_sf"/>
</dbReference>
<dbReference type="Proteomes" id="UP000663881">
    <property type="component" value="Unassembled WGS sequence"/>
</dbReference>
<evidence type="ECO:0000256" key="6">
    <source>
        <dbReference type="PROSITE-ProRule" id="PRU00047"/>
    </source>
</evidence>
<dbReference type="InterPro" id="IPR054708">
    <property type="entry name" value="MTPAP-like_central"/>
</dbReference>
<dbReference type="GO" id="GO:0031123">
    <property type="term" value="P:RNA 3'-end processing"/>
    <property type="evidence" value="ECO:0007669"/>
    <property type="project" value="TreeGrafter"/>
</dbReference>
<dbReference type="CDD" id="cd05402">
    <property type="entry name" value="NT_PAP_TUTase"/>
    <property type="match status" value="1"/>
</dbReference>
<dbReference type="SUPFAM" id="SSF81631">
    <property type="entry name" value="PAP/OAS1 substrate-binding domain"/>
    <property type="match status" value="2"/>
</dbReference>
<keyword evidence="5" id="KW-0460">Magnesium</keyword>
<feature type="domain" description="CCHC-type" evidence="8">
    <location>
        <begin position="729"/>
        <end position="744"/>
    </location>
</feature>
<dbReference type="InterPro" id="IPR002058">
    <property type="entry name" value="PAP_assoc"/>
</dbReference>
<protein>
    <recommendedName>
        <fullName evidence="8">CCHC-type domain-containing protein</fullName>
    </recommendedName>
</protein>
<sequence length="1256" mass="146254">MNDPSTKSPRKINPNPLHALVASHVESNTRNHRTYFRKEIPKKLNTTNPKPLLECIQPEPLLTSKPYEKPIHQRRRKNKPFDSENLARSNDDQVNKPEISPPKTEIGRSTIDIIEPTTEHLLALKNAFNKILSERCLSDNSLKQRQIVFTKLRQFILNANKDCQVNLYGSIYFECCLEKPGVMDIDIQFKETPSHDALKELLDIIKKSDLCKEAQIDTEHKPSFINLIVNEPNMRVKISSGYTRGIYLSKLLRIYTKFDPRVIKLLRLFRILSKTCNTDKPELGTLHPVVFHLMVIHFLQQLDQPVLPCLHEYAYGIDNVPITLNENQYPEFFHVCQKYTSEWKSKNTTSVEILFLQLLSYYVKTFNLKQFVVSIQTRMPVMKSDKNWHSRKLLVEDPTDIKRSLCQTMQSMRSIDYFRDTLIATLNYFGRKQKKTKKITTNKCSIENNDDDLIEVIVDDDIPTHEPSKSIHNSYKLFYKRLPPTVARDSNIRQPRVRQYYKQSFHDKHNPLPKGIIQLNSSKDKFDTSDVNDIQEALQHDLENNFEIMDENDDDQNDNHFHLLEGVTSHTDEEDEQELNENFQDIDIEQKDIATRELFPISNEEEQTIENESSIIKNDIEQETISNDEKKDLQTLPSTDEPSVNETKSEANTTEISSTVPIDIKTNGTTSNDNSNLPSPFDGLFKIEPIVDSEESTGEKDPSTENSIEYFYDFQPENFHAEQGAPYVCTTCNGVGHLKNECPELVLPNVIDLPEMNEKWIEILSLLSKKITNQSKPSTSDIENRQEILNQLEKQFKKDYPDCNLHAFGSFYNGFGFHQSDLDVCIVFKDDREKNNDEVIRIMQRILRAMKSSNTFENVQPVLHAKVPIIRSRHRQLHIEIDISLHNMLAIENTRLLKTYTDIDPRVSELGYMIKHLAKFCGIGDASRGTLSSYAYIIMLIHFLQQIQPPVLPVLQQLSDDTTNKSSMYKKCSKWNVYFYEDLLKIKEIMKNNNKLSSGALWIEFLRFYTEQFNYEEHIVTIRQIEPLLKHEKGWFRQTIAIEDPFELSHNLAGGLSPRNWTIIRRVFIRARQQFGIQLENIDILKPDMSAIENTLFNIDELCPTNAPKRCEWCKGPYHIRKRCPKLAALANENEKKRRTVNHTEQQSTTFVSNNYRDNSYYYSNKHQNQYSNNSNGYNYPKSAPLNQRSFRYDQKDSSNSTYYPNEYRSNNSHRSYQQNSNNNRACFNCGNFDHIKVHCPLLSNNNSIQRQKSHS</sequence>
<dbReference type="Proteomes" id="UP000663891">
    <property type="component" value="Unassembled WGS sequence"/>
</dbReference>
<evidence type="ECO:0000256" key="3">
    <source>
        <dbReference type="ARBA" id="ARBA00022679"/>
    </source>
</evidence>
<feature type="compositionally biased region" description="Low complexity" evidence="7">
    <location>
        <begin position="1165"/>
        <end position="1180"/>
    </location>
</feature>
<dbReference type="AlphaFoldDB" id="A0A814UUQ8"/>
<feature type="compositionally biased region" description="Polar residues" evidence="7">
    <location>
        <begin position="635"/>
        <end position="678"/>
    </location>
</feature>
<name>A0A814UUQ8_9BILA</name>
<comment type="cofactor">
    <cofactor evidence="2">
        <name>Mg(2+)</name>
        <dbReference type="ChEBI" id="CHEBI:18420"/>
    </cofactor>
</comment>